<dbReference type="SMART" id="SM01130">
    <property type="entry name" value="DHDPS"/>
    <property type="match status" value="1"/>
</dbReference>
<keyword evidence="6" id="KW-1185">Reference proteome</keyword>
<dbReference type="InterPro" id="IPR013785">
    <property type="entry name" value="Aldolase_TIM"/>
</dbReference>
<evidence type="ECO:0000256" key="4">
    <source>
        <dbReference type="PIRNR" id="PIRNR001365"/>
    </source>
</evidence>
<dbReference type="CDD" id="cd00408">
    <property type="entry name" value="DHDPS-like"/>
    <property type="match status" value="1"/>
</dbReference>
<reference evidence="5 6" key="1">
    <citation type="journal article" date="2019" name="Int. J. Syst. Evol. Microbiol.">
        <title>The Global Catalogue of Microorganisms (GCM) 10K type strain sequencing project: providing services to taxonomists for standard genome sequencing and annotation.</title>
        <authorList>
            <consortium name="The Broad Institute Genomics Platform"/>
            <consortium name="The Broad Institute Genome Sequencing Center for Infectious Disease"/>
            <person name="Wu L."/>
            <person name="Ma J."/>
        </authorList>
    </citation>
    <scope>NUCLEOTIDE SEQUENCE [LARGE SCALE GENOMIC DNA]</scope>
    <source>
        <strain evidence="5 6">JCM 3325</strain>
    </source>
</reference>
<sequence length="312" mass="32189">MSGPALRGVIPPVCTPLTAAGELDVPALERLCGFLLDAGVDGIFVGGSSGEAALLTDRARAAALTTVVGVVAGQVPVLAGAIDTSAPRVLDHARTAQRLGADAVVATAPFYVEVSAREIGAHFRLLAGALDRPVVAYDIPSNTGRKIPGELVVELAHDGVIAALKDSSGDLTGFRRVLAGTRDLDFACLTGSETLADLALLSGAHGIVPGLGNVDPHGYVRLAGHARDGDWAAARDEQRRLTELFSIITVADAQRIGPISAALGAFKAALVLRGVIDHPRTCDPLSPLLPAEIERIGDRLRSAGLLPVADLR</sequence>
<dbReference type="PANTHER" id="PTHR12128">
    <property type="entry name" value="DIHYDRODIPICOLINATE SYNTHASE"/>
    <property type="match status" value="1"/>
</dbReference>
<evidence type="ECO:0000313" key="5">
    <source>
        <dbReference type="EMBL" id="GAA2399505.1"/>
    </source>
</evidence>
<evidence type="ECO:0000313" key="6">
    <source>
        <dbReference type="Proteomes" id="UP001501231"/>
    </source>
</evidence>
<dbReference type="Proteomes" id="UP001501231">
    <property type="component" value="Unassembled WGS sequence"/>
</dbReference>
<dbReference type="PIRSF" id="PIRSF001365">
    <property type="entry name" value="DHDPS"/>
    <property type="match status" value="1"/>
</dbReference>
<keyword evidence="3" id="KW-0704">Schiff base</keyword>
<name>A0ABN3ICH7_9ACTN</name>
<dbReference type="Gene3D" id="3.20.20.70">
    <property type="entry name" value="Aldolase class I"/>
    <property type="match status" value="1"/>
</dbReference>
<dbReference type="PROSITE" id="PS00666">
    <property type="entry name" value="DHDPS_2"/>
    <property type="match status" value="1"/>
</dbReference>
<proteinExistence type="inferred from homology"/>
<gene>
    <name evidence="5" type="ORF">GCM10010191_03190</name>
</gene>
<dbReference type="PRINTS" id="PR00146">
    <property type="entry name" value="DHPICSNTHASE"/>
</dbReference>
<dbReference type="EMBL" id="BAAARW010000001">
    <property type="protein sequence ID" value="GAA2399505.1"/>
    <property type="molecule type" value="Genomic_DNA"/>
</dbReference>
<accession>A0ABN3ICH7</accession>
<dbReference type="InterPro" id="IPR002220">
    <property type="entry name" value="DapA-like"/>
</dbReference>
<organism evidence="5 6">
    <name type="scientific">Actinomadura vinacea</name>
    <dbReference type="NCBI Taxonomy" id="115336"/>
    <lineage>
        <taxon>Bacteria</taxon>
        <taxon>Bacillati</taxon>
        <taxon>Actinomycetota</taxon>
        <taxon>Actinomycetes</taxon>
        <taxon>Streptosporangiales</taxon>
        <taxon>Thermomonosporaceae</taxon>
        <taxon>Actinomadura</taxon>
    </lineage>
</organism>
<comment type="similarity">
    <text evidence="1 4">Belongs to the DapA family.</text>
</comment>
<dbReference type="RefSeq" id="WP_344586457.1">
    <property type="nucleotide sequence ID" value="NZ_BAAARW010000001.1"/>
</dbReference>
<evidence type="ECO:0000256" key="3">
    <source>
        <dbReference type="ARBA" id="ARBA00023270"/>
    </source>
</evidence>
<keyword evidence="2 4" id="KW-0456">Lyase</keyword>
<evidence type="ECO:0000256" key="1">
    <source>
        <dbReference type="ARBA" id="ARBA00007592"/>
    </source>
</evidence>
<protein>
    <submittedName>
        <fullName evidence="5">Dihydrodipicolinate synthase family protein</fullName>
    </submittedName>
</protein>
<dbReference type="SUPFAM" id="SSF51569">
    <property type="entry name" value="Aldolase"/>
    <property type="match status" value="1"/>
</dbReference>
<dbReference type="PANTHER" id="PTHR12128:SF66">
    <property type="entry name" value="4-HYDROXY-2-OXOGLUTARATE ALDOLASE, MITOCHONDRIAL"/>
    <property type="match status" value="1"/>
</dbReference>
<dbReference type="InterPro" id="IPR020625">
    <property type="entry name" value="Schiff_base-form_aldolases_AS"/>
</dbReference>
<evidence type="ECO:0000256" key="2">
    <source>
        <dbReference type="ARBA" id="ARBA00023239"/>
    </source>
</evidence>
<comment type="caution">
    <text evidence="5">The sequence shown here is derived from an EMBL/GenBank/DDBJ whole genome shotgun (WGS) entry which is preliminary data.</text>
</comment>
<dbReference type="Pfam" id="PF00701">
    <property type="entry name" value="DHDPS"/>
    <property type="match status" value="1"/>
</dbReference>